<accession>A0ABT2WVZ9</accession>
<dbReference type="PANTHER" id="PTHR30222">
    <property type="entry name" value="SPERMIDINE/PUTRESCINE-BINDING PERIPLASMIC PROTEIN"/>
    <property type="match status" value="1"/>
</dbReference>
<dbReference type="InterPro" id="IPR006059">
    <property type="entry name" value="SBP"/>
</dbReference>
<dbReference type="SUPFAM" id="SSF53850">
    <property type="entry name" value="Periplasmic binding protein-like II"/>
    <property type="match status" value="1"/>
</dbReference>
<keyword evidence="3 5" id="KW-0732">Signal</keyword>
<evidence type="ECO:0000256" key="2">
    <source>
        <dbReference type="ARBA" id="ARBA00022448"/>
    </source>
</evidence>
<organism evidence="6 7">
    <name type="scientific">Ruegeria marisflavi</name>
    <dbReference type="NCBI Taxonomy" id="2984152"/>
    <lineage>
        <taxon>Bacteria</taxon>
        <taxon>Pseudomonadati</taxon>
        <taxon>Pseudomonadota</taxon>
        <taxon>Alphaproteobacteria</taxon>
        <taxon>Rhodobacterales</taxon>
        <taxon>Roseobacteraceae</taxon>
        <taxon>Ruegeria</taxon>
    </lineage>
</organism>
<protein>
    <submittedName>
        <fullName evidence="6">ABC transporter substrate-binding protein</fullName>
    </submittedName>
</protein>
<dbReference type="PRINTS" id="PR00909">
    <property type="entry name" value="SPERMDNBNDNG"/>
</dbReference>
<comment type="subcellular location">
    <subcellularLocation>
        <location evidence="1">Periplasm</location>
    </subcellularLocation>
</comment>
<dbReference type="PANTHER" id="PTHR30222:SF17">
    <property type="entry name" value="SPERMIDINE_PUTRESCINE-BINDING PERIPLASMIC PROTEIN"/>
    <property type="match status" value="1"/>
</dbReference>
<keyword evidence="7" id="KW-1185">Reference proteome</keyword>
<sequence length="351" mass="38888">MKHLRNALLVSASLVAGAAYSGDAELIVFDWAGYEDPEFYVDFTEKHGDAPTFAFFSDEEEAFQKLRAGFKADAAHPCSQSVPKWMEAGLLAPIDTSRITEWDNLEPGFRDIKAYWKDGKPYFVPVDWGNTAMTYNTELLKPEDVQSLKAFADPKHAGRVSIGDSVDDAYALAFLATGVNDWTNVTDAQIDAASDFLRQVHQNLRAYWSSGSELAQMMQSGEVYLAWAWNETFATMSAEGHPIAMKRDTDEGSSSWVCGYSKLADAPGSEDKFYDFVNAWLAPRTADYIVSAWGYGHSNAKAMDKMNVEDLAAVGLETSDNLRAGTLWQAPTSPEVRERLIADFEKIKAGF</sequence>
<comment type="caution">
    <text evidence="6">The sequence shown here is derived from an EMBL/GenBank/DDBJ whole genome shotgun (WGS) entry which is preliminary data.</text>
</comment>
<evidence type="ECO:0000256" key="1">
    <source>
        <dbReference type="ARBA" id="ARBA00004418"/>
    </source>
</evidence>
<proteinExistence type="predicted"/>
<reference evidence="6 7" key="1">
    <citation type="submission" date="2022-10" db="EMBL/GenBank/DDBJ databases">
        <title>Ruegeria sp. nov., isolated from ocean surface water.</title>
        <authorList>
            <person name="He W."/>
            <person name="Wang L."/>
            <person name="Zhang D.-F."/>
        </authorList>
    </citation>
    <scope>NUCLEOTIDE SEQUENCE [LARGE SCALE GENOMIC DNA]</scope>
    <source>
        <strain evidence="6 7">WL0004</strain>
    </source>
</reference>
<gene>
    <name evidence="6" type="ORF">OEZ49_20100</name>
</gene>
<dbReference type="CDD" id="cd13588">
    <property type="entry name" value="PBP2_polyamine_1"/>
    <property type="match status" value="1"/>
</dbReference>
<keyword evidence="2" id="KW-0813">Transport</keyword>
<evidence type="ECO:0000313" key="7">
    <source>
        <dbReference type="Proteomes" id="UP001321014"/>
    </source>
</evidence>
<feature type="chain" id="PRO_5046781644" evidence="5">
    <location>
        <begin position="19"/>
        <end position="351"/>
    </location>
</feature>
<evidence type="ECO:0000256" key="3">
    <source>
        <dbReference type="ARBA" id="ARBA00022729"/>
    </source>
</evidence>
<dbReference type="Proteomes" id="UP001321014">
    <property type="component" value="Unassembled WGS sequence"/>
</dbReference>
<evidence type="ECO:0000313" key="6">
    <source>
        <dbReference type="EMBL" id="MCU9840074.1"/>
    </source>
</evidence>
<dbReference type="InterPro" id="IPR001188">
    <property type="entry name" value="Sperm_putr-bd"/>
</dbReference>
<name>A0ABT2WVZ9_9RHOB</name>
<dbReference type="EMBL" id="JAOVQN010000027">
    <property type="protein sequence ID" value="MCU9840074.1"/>
    <property type="molecule type" value="Genomic_DNA"/>
</dbReference>
<evidence type="ECO:0000256" key="4">
    <source>
        <dbReference type="ARBA" id="ARBA00022764"/>
    </source>
</evidence>
<dbReference type="RefSeq" id="WP_263389961.1">
    <property type="nucleotide sequence ID" value="NZ_JAOVQN010000027.1"/>
</dbReference>
<dbReference type="Pfam" id="PF13416">
    <property type="entry name" value="SBP_bac_8"/>
    <property type="match status" value="1"/>
</dbReference>
<dbReference type="Gene3D" id="3.40.190.10">
    <property type="entry name" value="Periplasmic binding protein-like II"/>
    <property type="match status" value="2"/>
</dbReference>
<keyword evidence="4" id="KW-0574">Periplasm</keyword>
<feature type="signal peptide" evidence="5">
    <location>
        <begin position="1"/>
        <end position="18"/>
    </location>
</feature>
<evidence type="ECO:0000256" key="5">
    <source>
        <dbReference type="SAM" id="SignalP"/>
    </source>
</evidence>